<evidence type="ECO:0000259" key="4">
    <source>
        <dbReference type="Pfam" id="PF00534"/>
    </source>
</evidence>
<evidence type="ECO:0000313" key="6">
    <source>
        <dbReference type="EMBL" id="MCU6764402.1"/>
    </source>
</evidence>
<dbReference type="SUPFAM" id="SSF53756">
    <property type="entry name" value="UDP-Glycosyltransferase/glycogen phosphorylase"/>
    <property type="match status" value="1"/>
</dbReference>
<dbReference type="EMBL" id="JAOQJL010000004">
    <property type="protein sequence ID" value="MCU6764402.1"/>
    <property type="molecule type" value="Genomic_DNA"/>
</dbReference>
<dbReference type="EC" id="2.4.-.-" evidence="6"/>
<evidence type="ECO:0000256" key="3">
    <source>
        <dbReference type="ARBA" id="ARBA00022679"/>
    </source>
</evidence>
<comment type="caution">
    <text evidence="6">The sequence shown here is derived from an EMBL/GenBank/DDBJ whole genome shotgun (WGS) entry which is preliminary data.</text>
</comment>
<feature type="domain" description="Glycosyl transferase family 1" evidence="4">
    <location>
        <begin position="217"/>
        <end position="349"/>
    </location>
</feature>
<proteinExistence type="inferred from homology"/>
<keyword evidence="2 6" id="KW-0328">Glycosyltransferase</keyword>
<dbReference type="RefSeq" id="WP_158420632.1">
    <property type="nucleotide sequence ID" value="NZ_JAOQJL010000004.1"/>
</dbReference>
<keyword evidence="3 6" id="KW-0808">Transferase</keyword>
<gene>
    <name evidence="6" type="ORF">OCV61_03135</name>
</gene>
<dbReference type="InterPro" id="IPR001296">
    <property type="entry name" value="Glyco_trans_1"/>
</dbReference>
<sequence>MKALILSCNTGGGHNSAGRAVAEEFVSRGDEAYVLDYLTLAGQGVSRIVGNGYVQIVKKTPKLFGVAYHLGMLVSRLMKKSPVYYLNGRMARYLDEYLQENPVDVIIMPHLYPAETITYMKRKGMKLPLTVAIMTDYTCIPFWEETDCDYYTVPHKRLIPSCIRRGLPKEKLLPAGIPVAAACRKDISKKDARNKLGLLSDGRYILVAGGSMGAGDLARIVKLLLEETKEAQIFVVCGSNRKIETGMKKEFLKEERVHVIGYTSQMALYMKACDVLFTKPGGLTSTEAAAVRVPMVHTDPIPGCESANRKFFVKLGMSVSAKTVKGQVKQGLCLLNDQNMASNMMEKQKENVDPDTASGICDFIYKKIQHDLSEC</sequence>
<dbReference type="GO" id="GO:0016757">
    <property type="term" value="F:glycosyltransferase activity"/>
    <property type="evidence" value="ECO:0007669"/>
    <property type="project" value="UniProtKB-KW"/>
</dbReference>
<dbReference type="InterPro" id="IPR009695">
    <property type="entry name" value="Diacylglyc_glucosyltr_N"/>
</dbReference>
<protein>
    <submittedName>
        <fullName evidence="6">Glycosyltransferase</fullName>
        <ecNumber evidence="6">2.4.-.-</ecNumber>
    </submittedName>
</protein>
<dbReference type="InterPro" id="IPR050519">
    <property type="entry name" value="Glycosyltransf_28_UgtP"/>
</dbReference>
<evidence type="ECO:0000256" key="2">
    <source>
        <dbReference type="ARBA" id="ARBA00022676"/>
    </source>
</evidence>
<dbReference type="Gene3D" id="3.40.50.2000">
    <property type="entry name" value="Glycogen Phosphorylase B"/>
    <property type="match status" value="1"/>
</dbReference>
<accession>A0ABT2TS94</accession>
<keyword evidence="7" id="KW-1185">Reference proteome</keyword>
<feature type="domain" description="Diacylglycerol glucosyltransferase N-terminal" evidence="5">
    <location>
        <begin position="14"/>
        <end position="179"/>
    </location>
</feature>
<reference evidence="6 7" key="1">
    <citation type="journal article" date="2021" name="ISME Commun">
        <title>Automated analysis of genomic sequences facilitates high-throughput and comprehensive description of bacteria.</title>
        <authorList>
            <person name="Hitch T.C.A."/>
        </authorList>
    </citation>
    <scope>NUCLEOTIDE SEQUENCE [LARGE SCALE GENOMIC DNA]</scope>
    <source>
        <strain evidence="6 7">Sanger_23</strain>
    </source>
</reference>
<dbReference type="PANTHER" id="PTHR43025:SF3">
    <property type="entry name" value="MONOGALACTOSYLDIACYLGLYCEROL SYNTHASE 1, CHLOROPLASTIC"/>
    <property type="match status" value="1"/>
</dbReference>
<evidence type="ECO:0000259" key="5">
    <source>
        <dbReference type="Pfam" id="PF06925"/>
    </source>
</evidence>
<name>A0ABT2TS94_9FIRM</name>
<dbReference type="PANTHER" id="PTHR43025">
    <property type="entry name" value="MONOGALACTOSYLDIACYLGLYCEROL SYNTHASE"/>
    <property type="match status" value="1"/>
</dbReference>
<dbReference type="Pfam" id="PF06925">
    <property type="entry name" value="MGDG_synth"/>
    <property type="match status" value="1"/>
</dbReference>
<organism evidence="6 7">
    <name type="scientific">Blautia ammoniilytica</name>
    <dbReference type="NCBI Taxonomy" id="2981782"/>
    <lineage>
        <taxon>Bacteria</taxon>
        <taxon>Bacillati</taxon>
        <taxon>Bacillota</taxon>
        <taxon>Clostridia</taxon>
        <taxon>Lachnospirales</taxon>
        <taxon>Lachnospiraceae</taxon>
        <taxon>Blautia</taxon>
    </lineage>
</organism>
<dbReference type="Proteomes" id="UP001652409">
    <property type="component" value="Unassembled WGS sequence"/>
</dbReference>
<comment type="similarity">
    <text evidence="1">Belongs to the glycosyltransferase 28 family.</text>
</comment>
<evidence type="ECO:0000313" key="7">
    <source>
        <dbReference type="Proteomes" id="UP001652409"/>
    </source>
</evidence>
<evidence type="ECO:0000256" key="1">
    <source>
        <dbReference type="ARBA" id="ARBA00006962"/>
    </source>
</evidence>
<dbReference type="Pfam" id="PF00534">
    <property type="entry name" value="Glycos_transf_1"/>
    <property type="match status" value="1"/>
</dbReference>